<dbReference type="KEGG" id="mtua:CSH63_05615"/>
<dbReference type="AlphaFoldDB" id="A0A386WJR2"/>
<dbReference type="Proteomes" id="UP000267804">
    <property type="component" value="Chromosome"/>
</dbReference>
<evidence type="ECO:0000313" key="1">
    <source>
        <dbReference type="EMBL" id="AYF26924.1"/>
    </source>
</evidence>
<reference evidence="1 2" key="1">
    <citation type="submission" date="2017-10" db="EMBL/GenBank/DDBJ databases">
        <title>Integration of genomic and chemical information greatly accelerates assignment of the full stereostructure of myelolactone, a potent inhibitor of myeloma from a marine-derived Micromonospora.</title>
        <authorList>
            <person name="Kim M.C."/>
            <person name="Machado H."/>
            <person name="Jensen P.R."/>
            <person name="Fenical W."/>
        </authorList>
    </citation>
    <scope>NUCLEOTIDE SEQUENCE [LARGE SCALE GENOMIC DNA]</scope>
    <source>
        <strain evidence="1 2">CNY-010</strain>
    </source>
</reference>
<organism evidence="1 2">
    <name type="scientific">Micromonospora tulbaghiae</name>
    <dbReference type="NCBI Taxonomy" id="479978"/>
    <lineage>
        <taxon>Bacteria</taxon>
        <taxon>Bacillati</taxon>
        <taxon>Actinomycetota</taxon>
        <taxon>Actinomycetes</taxon>
        <taxon>Micromonosporales</taxon>
        <taxon>Micromonosporaceae</taxon>
        <taxon>Micromonospora</taxon>
    </lineage>
</organism>
<proteinExistence type="predicted"/>
<accession>A0A386WJR2</accession>
<gene>
    <name evidence="1" type="ORF">CSH63_05615</name>
</gene>
<evidence type="ECO:0000313" key="2">
    <source>
        <dbReference type="Proteomes" id="UP000267804"/>
    </source>
</evidence>
<protein>
    <submittedName>
        <fullName evidence="1">Uncharacterized protein</fullName>
    </submittedName>
</protein>
<sequence length="63" mass="6687">MFMALSQAAGGRSRPGHRGFFILQRDASMLVTGDVGAAMSMMAALSSARQTRCARADPRGWAV</sequence>
<name>A0A386WJR2_9ACTN</name>
<dbReference type="EMBL" id="CP024087">
    <property type="protein sequence ID" value="AYF26924.1"/>
    <property type="molecule type" value="Genomic_DNA"/>
</dbReference>